<feature type="region of interest" description="Disordered" evidence="5">
    <location>
        <begin position="1"/>
        <end position="26"/>
    </location>
</feature>
<reference evidence="6" key="1">
    <citation type="submission" date="2021-01" db="EMBL/GenBank/DDBJ databases">
        <authorList>
            <person name="Corre E."/>
            <person name="Pelletier E."/>
            <person name="Niang G."/>
            <person name="Scheremetjew M."/>
            <person name="Finn R."/>
            <person name="Kale V."/>
            <person name="Holt S."/>
            <person name="Cochrane G."/>
            <person name="Meng A."/>
            <person name="Brown T."/>
            <person name="Cohen L."/>
        </authorList>
    </citation>
    <scope>NUCLEOTIDE SEQUENCE</scope>
    <source>
        <strain evidence="6">SL-175</strain>
    </source>
</reference>
<dbReference type="EC" id="2.8.1.12" evidence="4"/>
<evidence type="ECO:0000256" key="1">
    <source>
        <dbReference type="ARBA" id="ARBA00022490"/>
    </source>
</evidence>
<feature type="binding site" evidence="4">
    <location>
        <begin position="125"/>
        <end position="126"/>
    </location>
    <ligand>
        <name>substrate</name>
    </ligand>
</feature>
<name>A0A7S0SZJ0_9CHLO</name>
<dbReference type="Gene3D" id="3.90.1170.40">
    <property type="entry name" value="Molybdopterin biosynthesis MoaE subunit"/>
    <property type="match status" value="1"/>
</dbReference>
<dbReference type="InterPro" id="IPR003448">
    <property type="entry name" value="Mopterin_biosynth_MoaE"/>
</dbReference>
<keyword evidence="1 4" id="KW-0963">Cytoplasm</keyword>
<dbReference type="InterPro" id="IPR028888">
    <property type="entry name" value="MOCS2B_euk"/>
</dbReference>
<dbReference type="AlphaFoldDB" id="A0A7S0SZJ0"/>
<comment type="pathway">
    <text evidence="4">Cofactor biosynthesis; molybdopterin biosynthesis.</text>
</comment>
<dbReference type="UniPathway" id="UPA00344"/>
<dbReference type="GO" id="GO:1990140">
    <property type="term" value="C:molybdopterin synthase complex"/>
    <property type="evidence" value="ECO:0007669"/>
    <property type="project" value="UniProtKB-UniRule"/>
</dbReference>
<comment type="subunit">
    <text evidence="4">Heterotetramer; composed of 2 small (MOCS2A) and 2 large (MOCS2B) subunits.</text>
</comment>
<dbReference type="EMBL" id="HBFC01031933">
    <property type="protein sequence ID" value="CAD8719741.1"/>
    <property type="molecule type" value="Transcribed_RNA"/>
</dbReference>
<dbReference type="Pfam" id="PF02391">
    <property type="entry name" value="MoaE"/>
    <property type="match status" value="1"/>
</dbReference>
<dbReference type="FunFam" id="3.90.1170.40:FF:000002">
    <property type="entry name" value="Molybdopterin synthase catalytic subunit"/>
    <property type="match status" value="1"/>
</dbReference>
<dbReference type="SUPFAM" id="SSF54690">
    <property type="entry name" value="Molybdopterin synthase subunit MoaE"/>
    <property type="match status" value="1"/>
</dbReference>
<protein>
    <recommendedName>
        <fullName evidence="4">Molybdopterin synthase catalytic subunit</fullName>
        <ecNumber evidence="4">2.8.1.12</ecNumber>
    </recommendedName>
    <alternativeName>
        <fullName evidence="4">Molybdenum cofactor synthesis protein 2 large subunit</fullName>
    </alternativeName>
    <alternativeName>
        <fullName evidence="4">Molybdenum cofactor synthesis protein 2B</fullName>
        <shortName evidence="4">MOCS2B</shortName>
    </alternativeName>
</protein>
<feature type="binding site" evidence="4">
    <location>
        <position position="141"/>
    </location>
    <ligand>
        <name>substrate</name>
    </ligand>
</feature>
<dbReference type="GO" id="GO:0006777">
    <property type="term" value="P:Mo-molybdopterin cofactor biosynthetic process"/>
    <property type="evidence" value="ECO:0007669"/>
    <property type="project" value="UniProtKB-UniRule"/>
</dbReference>
<accession>A0A7S0SZJ0</accession>
<keyword evidence="3 4" id="KW-0501">Molybdenum cofactor biosynthesis</keyword>
<proteinExistence type="inferred from homology"/>
<comment type="catalytic activity">
    <reaction evidence="4">
        <text>2 [molybdopterin-synthase sulfur-carrier protein]-C-terminal-Gly-aminoethanethioate + cyclic pyranopterin phosphate + H2O = molybdopterin + 2 [molybdopterin-synthase sulfur-carrier protein]-C-terminal Gly-Gly + 2 H(+)</text>
        <dbReference type="Rhea" id="RHEA:26333"/>
        <dbReference type="Rhea" id="RHEA-COMP:12202"/>
        <dbReference type="Rhea" id="RHEA-COMP:19907"/>
        <dbReference type="ChEBI" id="CHEBI:15377"/>
        <dbReference type="ChEBI" id="CHEBI:15378"/>
        <dbReference type="ChEBI" id="CHEBI:58698"/>
        <dbReference type="ChEBI" id="CHEBI:59648"/>
        <dbReference type="ChEBI" id="CHEBI:90778"/>
        <dbReference type="ChEBI" id="CHEBI:232372"/>
        <dbReference type="EC" id="2.8.1.12"/>
    </reaction>
</comment>
<dbReference type="CDD" id="cd00756">
    <property type="entry name" value="MoaE"/>
    <property type="match status" value="1"/>
</dbReference>
<comment type="function">
    <text evidence="4">Catalytic subunit of the molybdopterin synthase complex, a complex that catalyzes the conversion of precursor Z into molybdopterin. Acts by mediating the incorporation of 2 sulfur atoms from thiocarboxylated MOCS2A into precursor Z to generate a dithiolene group.</text>
</comment>
<dbReference type="InterPro" id="IPR036563">
    <property type="entry name" value="MoaE_sf"/>
</dbReference>
<evidence type="ECO:0000313" key="6">
    <source>
        <dbReference type="EMBL" id="CAD8719741.1"/>
    </source>
</evidence>
<evidence type="ECO:0000256" key="4">
    <source>
        <dbReference type="HAMAP-Rule" id="MF_03052"/>
    </source>
</evidence>
<gene>
    <name evidence="6" type="ORF">MANT1106_LOCUS18964</name>
</gene>
<dbReference type="HAMAP" id="MF_03052">
    <property type="entry name" value="MOC2B"/>
    <property type="match status" value="1"/>
</dbReference>
<comment type="subcellular location">
    <subcellularLocation>
        <location evidence="4">Cytoplasm</location>
    </subcellularLocation>
</comment>
<keyword evidence="2 4" id="KW-0808">Transferase</keyword>
<evidence type="ECO:0000256" key="3">
    <source>
        <dbReference type="ARBA" id="ARBA00023150"/>
    </source>
</evidence>
<feature type="compositionally biased region" description="Basic and acidic residues" evidence="5">
    <location>
        <begin position="1"/>
        <end position="10"/>
    </location>
</feature>
<organism evidence="6">
    <name type="scientific">Mantoniella antarctica</name>
    <dbReference type="NCBI Taxonomy" id="81844"/>
    <lineage>
        <taxon>Eukaryota</taxon>
        <taxon>Viridiplantae</taxon>
        <taxon>Chlorophyta</taxon>
        <taxon>Mamiellophyceae</taxon>
        <taxon>Mamiellales</taxon>
        <taxon>Mamiellaceae</taxon>
        <taxon>Mantoniella</taxon>
    </lineage>
</organism>
<dbReference type="PANTHER" id="PTHR23404">
    <property type="entry name" value="MOLYBDOPTERIN SYNTHASE RELATED"/>
    <property type="match status" value="1"/>
</dbReference>
<feature type="binding site" evidence="4">
    <location>
        <begin position="148"/>
        <end position="150"/>
    </location>
    <ligand>
        <name>substrate</name>
    </ligand>
</feature>
<dbReference type="GO" id="GO:0030366">
    <property type="term" value="F:molybdopterin synthase activity"/>
    <property type="evidence" value="ECO:0007669"/>
    <property type="project" value="UniProtKB-UniRule"/>
</dbReference>
<sequence length="175" mass="19190">MAEAESDRQRAIQSEADSHSGAGMPADHVEISADPLSLDAVVARCHDDGAGAIVTFVGITRNVFEGKKVLKLEYECYVPMAERKLLELCGLVRGRWDITKIAIAHRTGTVPVGESSVIIAVSSVHRKEALEATHYAIDELKATVPIWKKEFFEGGDVWKENAEQRREPLPPPSSL</sequence>
<comment type="similarity">
    <text evidence="4">Belongs to the MoaE family. MOCS2B subfamily.</text>
</comment>
<evidence type="ECO:0000256" key="5">
    <source>
        <dbReference type="SAM" id="MobiDB-lite"/>
    </source>
</evidence>
<evidence type="ECO:0000256" key="2">
    <source>
        <dbReference type="ARBA" id="ARBA00022679"/>
    </source>
</evidence>